<dbReference type="AlphaFoldDB" id="A0A917KG98"/>
<keyword evidence="3" id="KW-0805">Transcription regulation</keyword>
<dbReference type="PANTHER" id="PTHR48111">
    <property type="entry name" value="REGULATOR OF RPOS"/>
    <property type="match status" value="1"/>
</dbReference>
<dbReference type="SMART" id="SM00448">
    <property type="entry name" value="REC"/>
    <property type="match status" value="1"/>
</dbReference>
<evidence type="ECO:0000313" key="8">
    <source>
        <dbReference type="EMBL" id="GGJ10532.1"/>
    </source>
</evidence>
<name>A0A917KG98_9BACL</name>
<accession>A0A917KG98</accession>
<keyword evidence="4" id="KW-0238">DNA-binding</keyword>
<keyword evidence="1 6" id="KW-0597">Phosphoprotein</keyword>
<evidence type="ECO:0000313" key="9">
    <source>
        <dbReference type="Proteomes" id="UP000637695"/>
    </source>
</evidence>
<dbReference type="InterPro" id="IPR011006">
    <property type="entry name" value="CheY-like_superfamily"/>
</dbReference>
<dbReference type="PANTHER" id="PTHR48111:SF1">
    <property type="entry name" value="TWO-COMPONENT RESPONSE REGULATOR ORR33"/>
    <property type="match status" value="1"/>
</dbReference>
<dbReference type="GO" id="GO:0032993">
    <property type="term" value="C:protein-DNA complex"/>
    <property type="evidence" value="ECO:0007669"/>
    <property type="project" value="TreeGrafter"/>
</dbReference>
<sequence length="150" mass="16635">MRILIVEDEPGLAHALCELFRIRHHHADRVATAFAAMEAALSNAYDCIILDVRLPDDSGFQVVKDLREAGCATPILMLTVQNEPADRVRGLHAGADDYLGKPFDPEELMARIHALIRRTSTQRDPDELRHGRAVLHRPRPGLHPGAAGVR</sequence>
<gene>
    <name evidence="8" type="ORF">GCM10010885_19670</name>
</gene>
<keyword evidence="5" id="KW-0804">Transcription</keyword>
<dbReference type="EMBL" id="BMOY01000033">
    <property type="protein sequence ID" value="GGJ10532.1"/>
    <property type="molecule type" value="Genomic_DNA"/>
</dbReference>
<evidence type="ECO:0000256" key="3">
    <source>
        <dbReference type="ARBA" id="ARBA00023015"/>
    </source>
</evidence>
<feature type="modified residue" description="4-aspartylphosphate" evidence="6">
    <location>
        <position position="51"/>
    </location>
</feature>
<proteinExistence type="predicted"/>
<evidence type="ECO:0000259" key="7">
    <source>
        <dbReference type="PROSITE" id="PS50110"/>
    </source>
</evidence>
<dbReference type="GO" id="GO:0000976">
    <property type="term" value="F:transcription cis-regulatory region binding"/>
    <property type="evidence" value="ECO:0007669"/>
    <property type="project" value="TreeGrafter"/>
</dbReference>
<dbReference type="InterPro" id="IPR039420">
    <property type="entry name" value="WalR-like"/>
</dbReference>
<reference evidence="8" key="1">
    <citation type="journal article" date="2014" name="Int. J. Syst. Evol. Microbiol.">
        <title>Complete genome sequence of Corynebacterium casei LMG S-19264T (=DSM 44701T), isolated from a smear-ripened cheese.</title>
        <authorList>
            <consortium name="US DOE Joint Genome Institute (JGI-PGF)"/>
            <person name="Walter F."/>
            <person name="Albersmeier A."/>
            <person name="Kalinowski J."/>
            <person name="Ruckert C."/>
        </authorList>
    </citation>
    <scope>NUCLEOTIDE SEQUENCE</scope>
    <source>
        <strain evidence="8">JCM 18487</strain>
    </source>
</reference>
<keyword evidence="2" id="KW-0902">Two-component regulatory system</keyword>
<dbReference type="GO" id="GO:0005829">
    <property type="term" value="C:cytosol"/>
    <property type="evidence" value="ECO:0007669"/>
    <property type="project" value="TreeGrafter"/>
</dbReference>
<evidence type="ECO:0000256" key="5">
    <source>
        <dbReference type="ARBA" id="ARBA00023163"/>
    </source>
</evidence>
<organism evidence="8 9">
    <name type="scientific">Alicyclobacillus cellulosilyticus</name>
    <dbReference type="NCBI Taxonomy" id="1003997"/>
    <lineage>
        <taxon>Bacteria</taxon>
        <taxon>Bacillati</taxon>
        <taxon>Bacillota</taxon>
        <taxon>Bacilli</taxon>
        <taxon>Bacillales</taxon>
        <taxon>Alicyclobacillaceae</taxon>
        <taxon>Alicyclobacillus</taxon>
    </lineage>
</organism>
<keyword evidence="9" id="KW-1185">Reference proteome</keyword>
<feature type="domain" description="Response regulatory" evidence="7">
    <location>
        <begin position="2"/>
        <end position="116"/>
    </location>
</feature>
<evidence type="ECO:0000256" key="4">
    <source>
        <dbReference type="ARBA" id="ARBA00023125"/>
    </source>
</evidence>
<dbReference type="GO" id="GO:0000156">
    <property type="term" value="F:phosphorelay response regulator activity"/>
    <property type="evidence" value="ECO:0007669"/>
    <property type="project" value="TreeGrafter"/>
</dbReference>
<dbReference type="GO" id="GO:0006355">
    <property type="term" value="P:regulation of DNA-templated transcription"/>
    <property type="evidence" value="ECO:0007669"/>
    <property type="project" value="TreeGrafter"/>
</dbReference>
<dbReference type="InterPro" id="IPR001789">
    <property type="entry name" value="Sig_transdc_resp-reg_receiver"/>
</dbReference>
<evidence type="ECO:0000256" key="2">
    <source>
        <dbReference type="ARBA" id="ARBA00023012"/>
    </source>
</evidence>
<dbReference type="Gene3D" id="3.40.50.2300">
    <property type="match status" value="1"/>
</dbReference>
<dbReference type="Proteomes" id="UP000637695">
    <property type="component" value="Unassembled WGS sequence"/>
</dbReference>
<protein>
    <recommendedName>
        <fullName evidence="7">Response regulatory domain-containing protein</fullName>
    </recommendedName>
</protein>
<dbReference type="RefSeq" id="WP_188882781.1">
    <property type="nucleotide sequence ID" value="NZ_BMOY01000033.1"/>
</dbReference>
<evidence type="ECO:0000256" key="6">
    <source>
        <dbReference type="PROSITE-ProRule" id="PRU00169"/>
    </source>
</evidence>
<evidence type="ECO:0000256" key="1">
    <source>
        <dbReference type="ARBA" id="ARBA00022553"/>
    </source>
</evidence>
<comment type="caution">
    <text evidence="8">The sequence shown here is derived from an EMBL/GenBank/DDBJ whole genome shotgun (WGS) entry which is preliminary data.</text>
</comment>
<dbReference type="Pfam" id="PF00072">
    <property type="entry name" value="Response_reg"/>
    <property type="match status" value="1"/>
</dbReference>
<reference evidence="8" key="2">
    <citation type="submission" date="2020-09" db="EMBL/GenBank/DDBJ databases">
        <authorList>
            <person name="Sun Q."/>
            <person name="Ohkuma M."/>
        </authorList>
    </citation>
    <scope>NUCLEOTIDE SEQUENCE</scope>
    <source>
        <strain evidence="8">JCM 18487</strain>
    </source>
</reference>
<dbReference type="PROSITE" id="PS50110">
    <property type="entry name" value="RESPONSE_REGULATORY"/>
    <property type="match status" value="1"/>
</dbReference>
<dbReference type="SUPFAM" id="SSF52172">
    <property type="entry name" value="CheY-like"/>
    <property type="match status" value="1"/>
</dbReference>